<comment type="caution">
    <text evidence="1">The sequence shown here is derived from an EMBL/GenBank/DDBJ whole genome shotgun (WGS) entry which is preliminary data.</text>
</comment>
<dbReference type="RefSeq" id="WP_169325573.1">
    <property type="nucleotide sequence ID" value="NZ_JABCJJ010000026.1"/>
</dbReference>
<organism evidence="1 2">
    <name type="scientific">Cellulomonas fimi</name>
    <dbReference type="NCBI Taxonomy" id="1708"/>
    <lineage>
        <taxon>Bacteria</taxon>
        <taxon>Bacillati</taxon>
        <taxon>Actinomycetota</taxon>
        <taxon>Actinomycetes</taxon>
        <taxon>Micrococcales</taxon>
        <taxon>Cellulomonadaceae</taxon>
        <taxon>Cellulomonas</taxon>
    </lineage>
</organism>
<dbReference type="AlphaFoldDB" id="A0A7Y0LZR3"/>
<sequence>MDVMPVDPRDQTWEVAEPRYRVYFWDGSSSTEFELTASDVHEAHRWAEENRGDRTFTLYASVPVDGLGLVRLSGLDPSAGAGAPVS</sequence>
<name>A0A7Y0LZR3_CELFI</name>
<gene>
    <name evidence="1" type="ORF">HIR71_13450</name>
</gene>
<keyword evidence="2" id="KW-1185">Reference proteome</keyword>
<reference evidence="1 2" key="1">
    <citation type="submission" date="2020-04" db="EMBL/GenBank/DDBJ databases">
        <title>Sequencing and Assembly of C. fimi.</title>
        <authorList>
            <person name="Ramsey A.R."/>
        </authorList>
    </citation>
    <scope>NUCLEOTIDE SEQUENCE [LARGE SCALE GENOMIC DNA]</scope>
    <source>
        <strain evidence="1 2">SB</strain>
    </source>
</reference>
<evidence type="ECO:0000313" key="2">
    <source>
        <dbReference type="Proteomes" id="UP000562124"/>
    </source>
</evidence>
<evidence type="ECO:0000313" key="1">
    <source>
        <dbReference type="EMBL" id="NMR21206.1"/>
    </source>
</evidence>
<dbReference type="Proteomes" id="UP000562124">
    <property type="component" value="Unassembled WGS sequence"/>
</dbReference>
<proteinExistence type="predicted"/>
<dbReference type="EMBL" id="JABCJJ010000026">
    <property type="protein sequence ID" value="NMR21206.1"/>
    <property type="molecule type" value="Genomic_DNA"/>
</dbReference>
<accession>A0A7Y0LZR3</accession>
<protein>
    <submittedName>
        <fullName evidence="1">Uncharacterized protein</fullName>
    </submittedName>
</protein>